<evidence type="ECO:0000256" key="1">
    <source>
        <dbReference type="SAM" id="MobiDB-lite"/>
    </source>
</evidence>
<name>A0AA87ZTC0_FICCA</name>
<dbReference type="Proteomes" id="UP001187192">
    <property type="component" value="Unassembled WGS sequence"/>
</dbReference>
<dbReference type="AlphaFoldDB" id="A0AA87ZTC0"/>
<accession>A0AA87ZTC0</accession>
<gene>
    <name evidence="2" type="ORF">TIFTF001_008605</name>
</gene>
<protein>
    <submittedName>
        <fullName evidence="2">Uncharacterized protein</fullName>
    </submittedName>
</protein>
<evidence type="ECO:0000313" key="3">
    <source>
        <dbReference type="Proteomes" id="UP001187192"/>
    </source>
</evidence>
<organism evidence="2 3">
    <name type="scientific">Ficus carica</name>
    <name type="common">Common fig</name>
    <dbReference type="NCBI Taxonomy" id="3494"/>
    <lineage>
        <taxon>Eukaryota</taxon>
        <taxon>Viridiplantae</taxon>
        <taxon>Streptophyta</taxon>
        <taxon>Embryophyta</taxon>
        <taxon>Tracheophyta</taxon>
        <taxon>Spermatophyta</taxon>
        <taxon>Magnoliopsida</taxon>
        <taxon>eudicotyledons</taxon>
        <taxon>Gunneridae</taxon>
        <taxon>Pentapetalae</taxon>
        <taxon>rosids</taxon>
        <taxon>fabids</taxon>
        <taxon>Rosales</taxon>
        <taxon>Moraceae</taxon>
        <taxon>Ficeae</taxon>
        <taxon>Ficus</taxon>
    </lineage>
</organism>
<feature type="region of interest" description="Disordered" evidence="1">
    <location>
        <begin position="1"/>
        <end position="72"/>
    </location>
</feature>
<evidence type="ECO:0000313" key="2">
    <source>
        <dbReference type="EMBL" id="GMN39379.1"/>
    </source>
</evidence>
<comment type="caution">
    <text evidence="2">The sequence shown here is derived from an EMBL/GenBank/DDBJ whole genome shotgun (WGS) entry which is preliminary data.</text>
</comment>
<proteinExistence type="predicted"/>
<keyword evidence="3" id="KW-1185">Reference proteome</keyword>
<dbReference type="EMBL" id="BTGU01000009">
    <property type="protein sequence ID" value="GMN39379.1"/>
    <property type="molecule type" value="Genomic_DNA"/>
</dbReference>
<sequence>MHKCLKAPNPNIKDELASPIRGSRLASNWGQGSAPRDGPAGVGVSPRWVWGQGQGWPANGEIDEDQPRNSEVGKVSSFLISGSSPVTWSGVGLVLD</sequence>
<reference evidence="2" key="1">
    <citation type="submission" date="2023-07" db="EMBL/GenBank/DDBJ databases">
        <title>draft genome sequence of fig (Ficus carica).</title>
        <authorList>
            <person name="Takahashi T."/>
            <person name="Nishimura K."/>
        </authorList>
    </citation>
    <scope>NUCLEOTIDE SEQUENCE</scope>
</reference>